<sequence length="68" mass="7726">QTLIVVFALHDIIDNILALCKSIYITLENPEREHIAAKLHPSSPLEVEGERIKSETTSIDDAQRWLET</sequence>
<reference evidence="2" key="1">
    <citation type="journal article" date="2015" name="Nature">
        <title>Complex archaea that bridge the gap between prokaryotes and eukaryotes.</title>
        <authorList>
            <person name="Spang A."/>
            <person name="Saw J.H."/>
            <person name="Jorgensen S.L."/>
            <person name="Zaremba-Niedzwiedzka K."/>
            <person name="Martijn J."/>
            <person name="Lind A.E."/>
            <person name="van Eijk R."/>
            <person name="Schleper C."/>
            <person name="Guy L."/>
            <person name="Ettema T.J."/>
        </authorList>
    </citation>
    <scope>NUCLEOTIDE SEQUENCE</scope>
</reference>
<feature type="non-terminal residue" evidence="2">
    <location>
        <position position="1"/>
    </location>
</feature>
<organism evidence="2">
    <name type="scientific">marine sediment metagenome</name>
    <dbReference type="NCBI Taxonomy" id="412755"/>
    <lineage>
        <taxon>unclassified sequences</taxon>
        <taxon>metagenomes</taxon>
        <taxon>ecological metagenomes</taxon>
    </lineage>
</organism>
<name>A0A0F9G3N9_9ZZZZ</name>
<accession>A0A0F9G3N9</accession>
<dbReference type="AlphaFoldDB" id="A0A0F9G3N9"/>
<evidence type="ECO:0000256" key="1">
    <source>
        <dbReference type="SAM" id="MobiDB-lite"/>
    </source>
</evidence>
<comment type="caution">
    <text evidence="2">The sequence shown here is derived from an EMBL/GenBank/DDBJ whole genome shotgun (WGS) entry which is preliminary data.</text>
</comment>
<dbReference type="EMBL" id="LAZR01019220">
    <property type="protein sequence ID" value="KKL93324.1"/>
    <property type="molecule type" value="Genomic_DNA"/>
</dbReference>
<evidence type="ECO:0000313" key="2">
    <source>
        <dbReference type="EMBL" id="KKL93324.1"/>
    </source>
</evidence>
<proteinExistence type="predicted"/>
<feature type="region of interest" description="Disordered" evidence="1">
    <location>
        <begin position="46"/>
        <end position="68"/>
    </location>
</feature>
<gene>
    <name evidence="2" type="ORF">LCGC14_1875850</name>
</gene>
<protein>
    <submittedName>
        <fullName evidence="2">Uncharacterized protein</fullName>
    </submittedName>
</protein>